<dbReference type="Gene3D" id="1.25.40.10">
    <property type="entry name" value="Tetratricopeptide repeat domain"/>
    <property type="match status" value="1"/>
</dbReference>
<accession>A0A812UQK9</accession>
<organism evidence="1 2">
    <name type="scientific">Symbiodinium natans</name>
    <dbReference type="NCBI Taxonomy" id="878477"/>
    <lineage>
        <taxon>Eukaryota</taxon>
        <taxon>Sar</taxon>
        <taxon>Alveolata</taxon>
        <taxon>Dinophyceae</taxon>
        <taxon>Suessiales</taxon>
        <taxon>Symbiodiniaceae</taxon>
        <taxon>Symbiodinium</taxon>
    </lineage>
</organism>
<dbReference type="Proteomes" id="UP000604046">
    <property type="component" value="Unassembled WGS sequence"/>
</dbReference>
<dbReference type="InterPro" id="IPR008775">
    <property type="entry name" value="Phytyl_CoA_dOase-like"/>
</dbReference>
<dbReference type="SUPFAM" id="SSF51197">
    <property type="entry name" value="Clavaminate synthase-like"/>
    <property type="match status" value="1"/>
</dbReference>
<dbReference type="EMBL" id="CAJNDS010002732">
    <property type="protein sequence ID" value="CAE7576479.1"/>
    <property type="molecule type" value="Genomic_DNA"/>
</dbReference>
<dbReference type="PANTHER" id="PTHR37563">
    <property type="entry name" value="PHYTANOYL-COA DIOXYGENASE FAMILY PROTEIN (AFU_ORTHOLOGUE AFUA_2G03330)"/>
    <property type="match status" value="1"/>
</dbReference>
<dbReference type="InterPro" id="IPR011990">
    <property type="entry name" value="TPR-like_helical_dom_sf"/>
</dbReference>
<proteinExistence type="predicted"/>
<sequence length="467" mass="51227">MKCHEAMAAGSGPTTADFLDCPGASEKSRRRGWPFGSWSDLSFNVWGAPGIQTTVQDKSNAGRILHEVPGEAAPLPWVCADDVTCDPADAIQTLDKEGCLLIRSAVSAPACQRLAEFVDHALASAQHEVSEACDAKTRSGLIKQYFRKLVHGERQDRIELTLPMVPEVCEVLEPLCALVSPILAAFLSRRAALVDLSCMITDAGAEQQPLHADTKIIDSGLLPLFTVFVALQDITSAMGPTWLCPRSHTAESHLRLMALRARSDGSSGDLLEQFGGSSAECTIGSAILMNSQLLHCGGGQAPVERGGGRRRLLYVTFHRPGNTPAEHSLRDELVGEYRLADFDGGVPLAHDKDEVYQRLFVEANKRSLQAMLDFALFLREREDRGAVMWFKRAKEKGHPLASMHLAEIYLKGELGIFQDPIQAEHFRQEGLRLCQALKQRASSSPDVSDEQTLHPTVWLGKTPLLWF</sequence>
<evidence type="ECO:0000313" key="2">
    <source>
        <dbReference type="Proteomes" id="UP000604046"/>
    </source>
</evidence>
<comment type="caution">
    <text evidence="1">The sequence shown here is derived from an EMBL/GenBank/DDBJ whole genome shotgun (WGS) entry which is preliminary data.</text>
</comment>
<dbReference type="Gene3D" id="2.60.120.620">
    <property type="entry name" value="q2cbj1_9rhob like domain"/>
    <property type="match status" value="1"/>
</dbReference>
<protein>
    <submittedName>
        <fullName evidence="1">Uncharacterized protein</fullName>
    </submittedName>
</protein>
<gene>
    <name evidence="1" type="ORF">SNAT2548_LOCUS32882</name>
</gene>
<dbReference type="PANTHER" id="PTHR37563:SF2">
    <property type="entry name" value="PHYTANOYL-COA DIOXYGENASE FAMILY PROTEIN (AFU_ORTHOLOGUE AFUA_2G03330)"/>
    <property type="match status" value="1"/>
</dbReference>
<dbReference type="SUPFAM" id="SSF81901">
    <property type="entry name" value="HCP-like"/>
    <property type="match status" value="1"/>
</dbReference>
<dbReference type="OrthoDB" id="513607at2759"/>
<evidence type="ECO:0000313" key="1">
    <source>
        <dbReference type="EMBL" id="CAE7576479.1"/>
    </source>
</evidence>
<keyword evidence="2" id="KW-1185">Reference proteome</keyword>
<dbReference type="InterPro" id="IPR051961">
    <property type="entry name" value="Fungal_Metabolite_Diox"/>
</dbReference>
<reference evidence="1" key="1">
    <citation type="submission" date="2021-02" db="EMBL/GenBank/DDBJ databases">
        <authorList>
            <person name="Dougan E. K."/>
            <person name="Rhodes N."/>
            <person name="Thang M."/>
            <person name="Chan C."/>
        </authorList>
    </citation>
    <scope>NUCLEOTIDE SEQUENCE</scope>
</reference>
<name>A0A812UQK9_9DINO</name>
<dbReference type="Pfam" id="PF05721">
    <property type="entry name" value="PhyH"/>
    <property type="match status" value="1"/>
</dbReference>
<dbReference type="AlphaFoldDB" id="A0A812UQK9"/>